<dbReference type="Gene3D" id="3.40.47.10">
    <property type="match status" value="1"/>
</dbReference>
<keyword evidence="2" id="KW-1185">Reference proteome</keyword>
<reference evidence="1 2" key="2">
    <citation type="submission" date="2019-09" db="EMBL/GenBank/DDBJ databases">
        <authorList>
            <person name="Jin C."/>
        </authorList>
    </citation>
    <scope>NUCLEOTIDE SEQUENCE [LARGE SCALE GENOMIC DNA]</scope>
    <source>
        <strain evidence="1 2">AN110305</strain>
    </source>
</reference>
<gene>
    <name evidence="1" type="ORF">F0L68_27380</name>
</gene>
<protein>
    <submittedName>
        <fullName evidence="1">2-hydroxy-acid oxidase</fullName>
    </submittedName>
</protein>
<proteinExistence type="predicted"/>
<organism evidence="1 2">
    <name type="scientific">Solihabitans fulvus</name>
    <dbReference type="NCBI Taxonomy" id="1892852"/>
    <lineage>
        <taxon>Bacteria</taxon>
        <taxon>Bacillati</taxon>
        <taxon>Actinomycetota</taxon>
        <taxon>Actinomycetes</taxon>
        <taxon>Pseudonocardiales</taxon>
        <taxon>Pseudonocardiaceae</taxon>
        <taxon>Solihabitans</taxon>
    </lineage>
</organism>
<dbReference type="InterPro" id="IPR016039">
    <property type="entry name" value="Thiolase-like"/>
</dbReference>
<dbReference type="AlphaFoldDB" id="A0A5B2WZB0"/>
<reference evidence="1 2" key="1">
    <citation type="submission" date="2019-09" db="EMBL/GenBank/DDBJ databases">
        <title>Goodfellowia gen. nov., a new genus of the Pseudonocardineae related to Actinoalloteichus, containing Goodfellowia coeruleoviolacea gen. nov., comb. nov. gen. nov., comb. nov.</title>
        <authorList>
            <person name="Labeda D."/>
        </authorList>
    </citation>
    <scope>NUCLEOTIDE SEQUENCE [LARGE SCALE GENOMIC DNA]</scope>
    <source>
        <strain evidence="1 2">AN110305</strain>
    </source>
</reference>
<dbReference type="EMBL" id="VUOB01000054">
    <property type="protein sequence ID" value="KAA2255916.1"/>
    <property type="molecule type" value="Genomic_DNA"/>
</dbReference>
<accession>A0A5B2WZB0</accession>
<evidence type="ECO:0000313" key="1">
    <source>
        <dbReference type="EMBL" id="KAA2255916.1"/>
    </source>
</evidence>
<dbReference type="RefSeq" id="WP_149852702.1">
    <property type="nucleotide sequence ID" value="NZ_VUOB01000054.1"/>
</dbReference>
<comment type="caution">
    <text evidence="1">The sequence shown here is derived from an EMBL/GenBank/DDBJ whole genome shotgun (WGS) entry which is preliminary data.</text>
</comment>
<name>A0A5B2WZB0_9PSEU</name>
<dbReference type="OrthoDB" id="3368027at2"/>
<evidence type="ECO:0000313" key="2">
    <source>
        <dbReference type="Proteomes" id="UP000323454"/>
    </source>
</evidence>
<dbReference type="SUPFAM" id="SSF53901">
    <property type="entry name" value="Thiolase-like"/>
    <property type="match status" value="1"/>
</dbReference>
<sequence length="293" mass="30771">MFNAGPADLTAPERPLRVTRAVRRVFDGRSDTALDPELRIFLSDMVRPYGLALREDLLTAGVGHSYGEMAAPLIAEATSADEPVDVLVLAFAMHDLRLGRATSVYLSNLCPGGPMAFAVCDQGSAAAFTALRLIREYSRSGACRRALLLVLEQSVLHYEPAGPAEIPARHAGVALLCDDAGGAALSGARQHADVAVGQVATLLAEDLGALTAGRTDVTLILGGGLAALADAGLAERVRIAPEGQPYTGVWWELAGALDHDDPGLTVFADHDPNLRYLCVSALDTVAARQEQPA</sequence>
<dbReference type="GO" id="GO:0016746">
    <property type="term" value="F:acyltransferase activity"/>
    <property type="evidence" value="ECO:0007669"/>
    <property type="project" value="InterPro"/>
</dbReference>
<dbReference type="Proteomes" id="UP000323454">
    <property type="component" value="Unassembled WGS sequence"/>
</dbReference>